<feature type="transmembrane region" description="Helical" evidence="1">
    <location>
        <begin position="444"/>
        <end position="461"/>
    </location>
</feature>
<keyword evidence="1" id="KW-1133">Transmembrane helix</keyword>
<dbReference type="AlphaFoldDB" id="A0A4R6V8D7"/>
<evidence type="ECO:0000313" key="4">
    <source>
        <dbReference type="Proteomes" id="UP000295281"/>
    </source>
</evidence>
<keyword evidence="4" id="KW-1185">Reference proteome</keyword>
<accession>A0A4R6V8D7</accession>
<feature type="transmembrane region" description="Helical" evidence="1">
    <location>
        <begin position="41"/>
        <end position="65"/>
    </location>
</feature>
<name>A0A4R6V8D7_9ACTN</name>
<feature type="transmembrane region" description="Helical" evidence="1">
    <location>
        <begin position="136"/>
        <end position="154"/>
    </location>
</feature>
<evidence type="ECO:0000259" key="2">
    <source>
        <dbReference type="Pfam" id="PF01970"/>
    </source>
</evidence>
<feature type="transmembrane region" description="Helical" evidence="1">
    <location>
        <begin position="186"/>
        <end position="209"/>
    </location>
</feature>
<reference evidence="3 4" key="1">
    <citation type="submission" date="2019-03" db="EMBL/GenBank/DDBJ databases">
        <title>Genomic Encyclopedia of Type Strains, Phase IV (KMG-IV): sequencing the most valuable type-strain genomes for metagenomic binning, comparative biology and taxonomic classification.</title>
        <authorList>
            <person name="Goeker M."/>
        </authorList>
    </citation>
    <scope>NUCLEOTIDE SEQUENCE [LARGE SCALE GENOMIC DNA]</scope>
    <source>
        <strain evidence="3 4">DSM 46770</strain>
    </source>
</reference>
<feature type="transmembrane region" description="Helical" evidence="1">
    <location>
        <begin position="109"/>
        <end position="130"/>
    </location>
</feature>
<feature type="transmembrane region" description="Helical" evidence="1">
    <location>
        <begin position="359"/>
        <end position="378"/>
    </location>
</feature>
<protein>
    <submittedName>
        <fullName evidence="3">Tripartite tricarboxylate transporter TctA family protein</fullName>
    </submittedName>
</protein>
<evidence type="ECO:0000256" key="1">
    <source>
        <dbReference type="SAM" id="Phobius"/>
    </source>
</evidence>
<feature type="transmembrane region" description="Helical" evidence="1">
    <location>
        <begin position="399"/>
        <end position="432"/>
    </location>
</feature>
<dbReference type="EMBL" id="SNYN01000001">
    <property type="protein sequence ID" value="TDQ55018.1"/>
    <property type="molecule type" value="Genomic_DNA"/>
</dbReference>
<gene>
    <name evidence="3" type="ORF">EV190_101339</name>
</gene>
<organism evidence="3 4">
    <name type="scientific">Actinorugispora endophytica</name>
    <dbReference type="NCBI Taxonomy" id="1605990"/>
    <lineage>
        <taxon>Bacteria</taxon>
        <taxon>Bacillati</taxon>
        <taxon>Actinomycetota</taxon>
        <taxon>Actinomycetes</taxon>
        <taxon>Streptosporangiales</taxon>
        <taxon>Nocardiopsidaceae</taxon>
        <taxon>Actinorugispora</taxon>
    </lineage>
</organism>
<keyword evidence="1" id="KW-0472">Membrane</keyword>
<dbReference type="OrthoDB" id="4391232at2"/>
<sequence>MSPDLLTDASWALAMGLVGAVVFALIGLVSGTDETATVAPLTLLVVLLGVPAPGVFTFFMAGVVAKHITHAIPTALLGIPGDTMAVPMLRDAQMLRDLGVPHIALRKAISGGVIAAFVSVPLAVLFAWLLSPFADTIGKAAPWIFVVAAVLIAYTSKGRLAAVLALVPFVLLVVGLQAFVTQTTGSGLSISFFLGIATGPLIADLFTALSPGGRRTLRRDAPRGFDLAPDTRTWKGRVPNPFKVLDRKQLAYTSAAAGVSSATFVFSPVAMTVLMGEIAGARIKNGYHRLTSVMAVRNGTTESTYIAETLIPLIALGLPLSPMAAGPAAPLFNAPPVYTVDAESGETNNLHNLLSSGEFLVYGLLGVALAAIIAYPFAMTYAHRAASFVMRKVSHEAIIGAFAGLIMVICMYEGGLLAVGVAITVGLVGGLLNKVFNVHTGVQFMGFYVAVLTVPQILALVG</sequence>
<comment type="caution">
    <text evidence="3">The sequence shown here is derived from an EMBL/GenBank/DDBJ whole genome shotgun (WGS) entry which is preliminary data.</text>
</comment>
<dbReference type="Proteomes" id="UP000295281">
    <property type="component" value="Unassembled WGS sequence"/>
</dbReference>
<dbReference type="Pfam" id="PF01970">
    <property type="entry name" value="TctA"/>
    <property type="match status" value="1"/>
</dbReference>
<proteinExistence type="predicted"/>
<dbReference type="InterPro" id="IPR002823">
    <property type="entry name" value="DUF112_TM"/>
</dbReference>
<evidence type="ECO:0000313" key="3">
    <source>
        <dbReference type="EMBL" id="TDQ55018.1"/>
    </source>
</evidence>
<feature type="transmembrane region" description="Helical" evidence="1">
    <location>
        <begin position="71"/>
        <end position="89"/>
    </location>
</feature>
<keyword evidence="1" id="KW-0812">Transmembrane</keyword>
<dbReference type="RefSeq" id="WP_133739609.1">
    <property type="nucleotide sequence ID" value="NZ_SNYN01000001.1"/>
</dbReference>
<feature type="transmembrane region" description="Helical" evidence="1">
    <location>
        <begin position="161"/>
        <end position="180"/>
    </location>
</feature>
<feature type="transmembrane region" description="Helical" evidence="1">
    <location>
        <begin position="12"/>
        <end position="29"/>
    </location>
</feature>
<feature type="domain" description="DUF112" evidence="2">
    <location>
        <begin position="13"/>
        <end position="435"/>
    </location>
</feature>